<dbReference type="InterPro" id="IPR044992">
    <property type="entry name" value="ChyE-like"/>
</dbReference>
<evidence type="ECO:0000313" key="2">
    <source>
        <dbReference type="EMBL" id="MFD2738993.1"/>
    </source>
</evidence>
<dbReference type="InterPro" id="IPR029062">
    <property type="entry name" value="Class_I_gatase-like"/>
</dbReference>
<evidence type="ECO:0000313" key="3">
    <source>
        <dbReference type="Proteomes" id="UP001597474"/>
    </source>
</evidence>
<reference evidence="3" key="1">
    <citation type="journal article" date="2019" name="Int. J. Syst. Evol. Microbiol.">
        <title>The Global Catalogue of Microorganisms (GCM) 10K type strain sequencing project: providing services to taxonomists for standard genome sequencing and annotation.</title>
        <authorList>
            <consortium name="The Broad Institute Genomics Platform"/>
            <consortium name="The Broad Institute Genome Sequencing Center for Infectious Disease"/>
            <person name="Wu L."/>
            <person name="Ma J."/>
        </authorList>
    </citation>
    <scope>NUCLEOTIDE SEQUENCE [LARGE SCALE GENOMIC DNA]</scope>
    <source>
        <strain evidence="3">TISTR 2562</strain>
    </source>
</reference>
<organism evidence="2 3">
    <name type="scientific">Sulfitobacter aestuarii</name>
    <dbReference type="NCBI Taxonomy" id="2161676"/>
    <lineage>
        <taxon>Bacteria</taxon>
        <taxon>Pseudomonadati</taxon>
        <taxon>Pseudomonadota</taxon>
        <taxon>Alphaproteobacteria</taxon>
        <taxon>Rhodobacterales</taxon>
        <taxon>Roseobacteraceae</taxon>
        <taxon>Sulfitobacter</taxon>
    </lineage>
</organism>
<dbReference type="InterPro" id="IPR017926">
    <property type="entry name" value="GATASE"/>
</dbReference>
<proteinExistence type="predicted"/>
<name>A0ABW5TZA0_9RHOB</name>
<dbReference type="Pfam" id="PF00117">
    <property type="entry name" value="GATase"/>
    <property type="match status" value="1"/>
</dbReference>
<dbReference type="SUPFAM" id="SSF52317">
    <property type="entry name" value="Class I glutamine amidotransferase-like"/>
    <property type="match status" value="1"/>
</dbReference>
<keyword evidence="2" id="KW-0315">Glutamine amidotransferase</keyword>
<dbReference type="RefSeq" id="WP_386372202.1">
    <property type="nucleotide sequence ID" value="NZ_JBHUMP010000003.1"/>
</dbReference>
<evidence type="ECO:0000259" key="1">
    <source>
        <dbReference type="Pfam" id="PF00117"/>
    </source>
</evidence>
<dbReference type="PROSITE" id="PS51273">
    <property type="entry name" value="GATASE_TYPE_1"/>
    <property type="match status" value="1"/>
</dbReference>
<keyword evidence="3" id="KW-1185">Reference proteome</keyword>
<dbReference type="Proteomes" id="UP001597474">
    <property type="component" value="Unassembled WGS sequence"/>
</dbReference>
<comment type="caution">
    <text evidence="2">The sequence shown here is derived from an EMBL/GenBank/DDBJ whole genome shotgun (WGS) entry which is preliminary data.</text>
</comment>
<accession>A0ABW5TZA0</accession>
<dbReference type="EMBL" id="JBHUMP010000003">
    <property type="protein sequence ID" value="MFD2738993.1"/>
    <property type="molecule type" value="Genomic_DNA"/>
</dbReference>
<feature type="domain" description="Glutamine amidotransferase" evidence="1">
    <location>
        <begin position="76"/>
        <end position="177"/>
    </location>
</feature>
<protein>
    <submittedName>
        <fullName evidence="2">Type 1 glutamine amidotransferase</fullName>
    </submittedName>
</protein>
<dbReference type="Gene3D" id="3.40.50.880">
    <property type="match status" value="1"/>
</dbReference>
<dbReference type="CDD" id="cd01741">
    <property type="entry name" value="GATase1_1"/>
    <property type="match status" value="1"/>
</dbReference>
<dbReference type="PANTHER" id="PTHR42695">
    <property type="entry name" value="GLUTAMINE AMIDOTRANSFERASE YLR126C-RELATED"/>
    <property type="match status" value="1"/>
</dbReference>
<dbReference type="PANTHER" id="PTHR42695:SF5">
    <property type="entry name" value="GLUTAMINE AMIDOTRANSFERASE YLR126C-RELATED"/>
    <property type="match status" value="1"/>
</dbReference>
<sequence length="229" mass="25426">MKIGILQTGHSPDDFKKQLGDYGEMFTKLLDGHGFDFEIFSVVDNIFPDSITAAEGWLITGSKHGAYEDHDWIPPLEDFIRETYADGRPLIGVCFGHQIIAQALGGKVEKFARGWSIGRTEYDIGGRKLALNAWHQDQVVQRPDGAEVIGSSDFCENAALLYDDRIWTIQPHPEFGHDFIEGLIKTRGKGVVPDHQLEAASARLGAPLNNADIAAEMAAFFKKKQKERA</sequence>
<gene>
    <name evidence="2" type="ORF">ACFSUD_05400</name>
</gene>